<dbReference type="Pfam" id="PF00063">
    <property type="entry name" value="Myosin_head"/>
    <property type="match status" value="1"/>
</dbReference>
<dbReference type="InterPro" id="IPR027417">
    <property type="entry name" value="P-loop_NTPase"/>
</dbReference>
<evidence type="ECO:0000256" key="5">
    <source>
        <dbReference type="ARBA" id="ARBA00022840"/>
    </source>
</evidence>
<dbReference type="GO" id="GO:0000146">
    <property type="term" value="F:microfilament motor activity"/>
    <property type="evidence" value="ECO:0007669"/>
    <property type="project" value="TreeGrafter"/>
</dbReference>
<evidence type="ECO:0000256" key="4">
    <source>
        <dbReference type="ARBA" id="ARBA00022741"/>
    </source>
</evidence>
<dbReference type="KEGG" id="tng:GSTEN00036724G001"/>
<comment type="subcellular location">
    <subcellularLocation>
        <location evidence="1">Cytoplasm</location>
    </subcellularLocation>
</comment>
<evidence type="ECO:0000313" key="11">
    <source>
        <dbReference type="EMBL" id="CAF87188.1"/>
    </source>
</evidence>
<dbReference type="GO" id="GO:0005902">
    <property type="term" value="C:microvillus"/>
    <property type="evidence" value="ECO:0007669"/>
    <property type="project" value="TreeGrafter"/>
</dbReference>
<keyword evidence="7" id="KW-0505">Motor protein</keyword>
<keyword evidence="8 9" id="KW-0009">Actin-binding</keyword>
<comment type="similarity">
    <text evidence="9">Belongs to the TRAFAC class myosin-kinesin ATPase superfamily. Myosin family.</text>
</comment>
<dbReference type="GO" id="GO:0005737">
    <property type="term" value="C:cytoplasm"/>
    <property type="evidence" value="ECO:0007669"/>
    <property type="project" value="UniProtKB-SubCell"/>
</dbReference>
<keyword evidence="6 9" id="KW-0518">Myosin</keyword>
<comment type="caution">
    <text evidence="11">The sequence shown here is derived from an EMBL/GenBank/DDBJ whole genome shotgun (WGS) entry which is preliminary data.</text>
</comment>
<dbReference type="AlphaFoldDB" id="Q4TIU4"/>
<evidence type="ECO:0000256" key="2">
    <source>
        <dbReference type="ARBA" id="ARBA00022490"/>
    </source>
</evidence>
<evidence type="ECO:0000256" key="7">
    <source>
        <dbReference type="ARBA" id="ARBA00023175"/>
    </source>
</evidence>
<keyword evidence="5" id="KW-0067">ATP-binding</keyword>
<dbReference type="GO" id="GO:0005524">
    <property type="term" value="F:ATP binding"/>
    <property type="evidence" value="ECO:0007669"/>
    <property type="project" value="UniProtKB-KW"/>
</dbReference>
<dbReference type="GO" id="GO:0007015">
    <property type="term" value="P:actin filament organization"/>
    <property type="evidence" value="ECO:0007669"/>
    <property type="project" value="TreeGrafter"/>
</dbReference>
<keyword evidence="4" id="KW-0547">Nucleotide-binding</keyword>
<dbReference type="GO" id="GO:0016459">
    <property type="term" value="C:myosin complex"/>
    <property type="evidence" value="ECO:0007669"/>
    <property type="project" value="UniProtKB-KW"/>
</dbReference>
<feature type="domain" description="Myosin motor" evidence="10">
    <location>
        <begin position="1"/>
        <end position="224"/>
    </location>
</feature>
<evidence type="ECO:0000256" key="9">
    <source>
        <dbReference type="PROSITE-ProRule" id="PRU00782"/>
    </source>
</evidence>
<dbReference type="PANTHER" id="PTHR13140:SF417">
    <property type="entry name" value="UNCONVENTIONAL MYOSIN-ID"/>
    <property type="match status" value="1"/>
</dbReference>
<dbReference type="SUPFAM" id="SSF52540">
    <property type="entry name" value="P-loop containing nucleoside triphosphate hydrolases"/>
    <property type="match status" value="1"/>
</dbReference>
<dbReference type="GO" id="GO:0051015">
    <property type="term" value="F:actin filament binding"/>
    <property type="evidence" value="ECO:0007669"/>
    <property type="project" value="TreeGrafter"/>
</dbReference>
<dbReference type="GO" id="GO:0005886">
    <property type="term" value="C:plasma membrane"/>
    <property type="evidence" value="ECO:0007669"/>
    <property type="project" value="TreeGrafter"/>
</dbReference>
<dbReference type="Gene3D" id="3.40.850.10">
    <property type="entry name" value="Kinesin motor domain"/>
    <property type="match status" value="1"/>
</dbReference>
<gene>
    <name evidence="11" type="ORF">GSTENG00036724001</name>
</gene>
<accession>Q4TIU4</accession>
<dbReference type="InterPro" id="IPR001609">
    <property type="entry name" value="Myosin_head_motor_dom-like"/>
</dbReference>
<reference evidence="11" key="2">
    <citation type="submission" date="2004-02" db="EMBL/GenBank/DDBJ databases">
        <authorList>
            <consortium name="Genoscope"/>
            <consortium name="Whitehead Institute Centre for Genome Research"/>
        </authorList>
    </citation>
    <scope>NUCLEOTIDE SEQUENCE</scope>
</reference>
<dbReference type="PRINTS" id="PR00193">
    <property type="entry name" value="MYOSINHEAVY"/>
</dbReference>
<keyword evidence="2" id="KW-0963">Cytoplasm</keyword>
<dbReference type="InterPro" id="IPR036961">
    <property type="entry name" value="Kinesin_motor_dom_sf"/>
</dbReference>
<comment type="caution">
    <text evidence="9">Lacks conserved residue(s) required for the propagation of feature annotation.</text>
</comment>
<dbReference type="GO" id="GO:0030048">
    <property type="term" value="P:actin filament-based movement"/>
    <property type="evidence" value="ECO:0007669"/>
    <property type="project" value="TreeGrafter"/>
</dbReference>
<evidence type="ECO:0000256" key="8">
    <source>
        <dbReference type="ARBA" id="ARBA00023203"/>
    </source>
</evidence>
<dbReference type="PROSITE" id="PS51456">
    <property type="entry name" value="MYOSIN_MOTOR"/>
    <property type="match status" value="1"/>
</dbReference>
<name>Q4TIU4_TETNG</name>
<dbReference type="SMART" id="SM00242">
    <property type="entry name" value="MYSc"/>
    <property type="match status" value="1"/>
</dbReference>
<feature type="non-terminal residue" evidence="11">
    <location>
        <position position="224"/>
    </location>
</feature>
<organism evidence="11">
    <name type="scientific">Tetraodon nigroviridis</name>
    <name type="common">Spotted green pufferfish</name>
    <name type="synonym">Chelonodon nigroviridis</name>
    <dbReference type="NCBI Taxonomy" id="99883"/>
    <lineage>
        <taxon>Eukaryota</taxon>
        <taxon>Metazoa</taxon>
        <taxon>Chordata</taxon>
        <taxon>Craniata</taxon>
        <taxon>Vertebrata</taxon>
        <taxon>Euteleostomi</taxon>
        <taxon>Actinopterygii</taxon>
        <taxon>Neopterygii</taxon>
        <taxon>Teleostei</taxon>
        <taxon>Neoteleostei</taxon>
        <taxon>Acanthomorphata</taxon>
        <taxon>Eupercaria</taxon>
        <taxon>Tetraodontiformes</taxon>
        <taxon>Tetradontoidea</taxon>
        <taxon>Tetraodontidae</taxon>
        <taxon>Tetraodon</taxon>
    </lineage>
</organism>
<keyword evidence="3" id="KW-0677">Repeat</keyword>
<dbReference type="GO" id="GO:0006897">
    <property type="term" value="P:endocytosis"/>
    <property type="evidence" value="ECO:0007669"/>
    <property type="project" value="TreeGrafter"/>
</dbReference>
<evidence type="ECO:0000256" key="3">
    <source>
        <dbReference type="ARBA" id="ARBA00022737"/>
    </source>
</evidence>
<protein>
    <submittedName>
        <fullName evidence="11">(spotted green pufferfish) hypothetical protein</fullName>
    </submittedName>
</protein>
<dbReference type="EMBL" id="CAAE01001692">
    <property type="protein sequence ID" value="CAF87188.1"/>
    <property type="molecule type" value="Genomic_DNA"/>
</dbReference>
<dbReference type="PANTHER" id="PTHR13140">
    <property type="entry name" value="MYOSIN"/>
    <property type="match status" value="1"/>
</dbReference>
<proteinExistence type="inferred from homology"/>
<dbReference type="OrthoDB" id="6108017at2759"/>
<evidence type="ECO:0000256" key="6">
    <source>
        <dbReference type="ARBA" id="ARBA00023123"/>
    </source>
</evidence>
<reference evidence="11" key="1">
    <citation type="journal article" date="2004" name="Nature">
        <title>Genome duplication in the teleost fish Tetraodon nigroviridis reveals the early vertebrate proto-karyotype.</title>
        <authorList>
            <person name="Jaillon O."/>
            <person name="Aury J.-M."/>
            <person name="Brunet F."/>
            <person name="Petit J.-L."/>
            <person name="Stange-Thomann N."/>
            <person name="Mauceli E."/>
            <person name="Bouneau L."/>
            <person name="Fischer C."/>
            <person name="Ozouf-Costaz C."/>
            <person name="Bernot A."/>
            <person name="Nicaud S."/>
            <person name="Jaffe D."/>
            <person name="Fisher S."/>
            <person name="Lutfalla G."/>
            <person name="Dossat C."/>
            <person name="Segurens B."/>
            <person name="Dasilva C."/>
            <person name="Salanoubat M."/>
            <person name="Levy M."/>
            <person name="Boudet N."/>
            <person name="Castellano S."/>
            <person name="Anthouard V."/>
            <person name="Jubin C."/>
            <person name="Castelli V."/>
            <person name="Katinka M."/>
            <person name="Vacherie B."/>
            <person name="Biemont C."/>
            <person name="Skalli Z."/>
            <person name="Cattolico L."/>
            <person name="Poulain J."/>
            <person name="De Berardinis V."/>
            <person name="Cruaud C."/>
            <person name="Duprat S."/>
            <person name="Brottier P."/>
            <person name="Coutanceau J.-P."/>
            <person name="Gouzy J."/>
            <person name="Parra G."/>
            <person name="Lardier G."/>
            <person name="Chapple C."/>
            <person name="McKernan K.J."/>
            <person name="McEwan P."/>
            <person name="Bosak S."/>
            <person name="Kellis M."/>
            <person name="Volff J.-N."/>
            <person name="Guigo R."/>
            <person name="Zody M.C."/>
            <person name="Mesirov J."/>
            <person name="Lindblad-Toh K."/>
            <person name="Birren B."/>
            <person name="Nusbaum C."/>
            <person name="Kahn D."/>
            <person name="Robinson-Rechavi M."/>
            <person name="Laudet V."/>
            <person name="Schachter V."/>
            <person name="Quetier F."/>
            <person name="Saurin W."/>
            <person name="Scarpelli C."/>
            <person name="Wincker P."/>
            <person name="Lander E.S."/>
            <person name="Weissenbach J."/>
            <person name="Roest Crollius H."/>
        </authorList>
    </citation>
    <scope>NUCLEOTIDE SEQUENCE [LARGE SCALE GENOMIC DNA]</scope>
</reference>
<evidence type="ECO:0000256" key="1">
    <source>
        <dbReference type="ARBA" id="ARBA00004496"/>
    </source>
</evidence>
<evidence type="ECO:0000259" key="10">
    <source>
        <dbReference type="PROSITE" id="PS51456"/>
    </source>
</evidence>
<sequence length="224" mass="25196">FLFMNIYGRDTIELYKGRELYERPPHLFAIADAAYKAMKKKETFASIKRESGAGKTEASKYIMQYIAAITNPNQRAEVERVKNMLLKSNCVLEAFGNAKTNRNDNSSRFGKYMDINFDFKGDPIGGHINNYLLEKVTLEPAGPSEPSLLLTPSSPLFLSVQGDFPAERREELSFLLPGKPVTARWFVSVGTGGARWLLPCFQWCVSHTGFISLFRCGLFSLSDD</sequence>